<dbReference type="InterPro" id="IPR041921">
    <property type="entry name" value="NuoE_N"/>
</dbReference>
<evidence type="ECO:0000256" key="1">
    <source>
        <dbReference type="ARBA" id="ARBA00007523"/>
    </source>
</evidence>
<accession>A0A1J5SVS7</accession>
<evidence type="ECO:0000259" key="6">
    <source>
        <dbReference type="SMART" id="SM00928"/>
    </source>
</evidence>
<dbReference type="Gene3D" id="1.20.1440.230">
    <property type="entry name" value="NADH-ubiquinone oxidoreductase 51kDa subunit, iron-sulphur binding domain"/>
    <property type="match status" value="1"/>
</dbReference>
<dbReference type="Gene3D" id="3.40.50.11540">
    <property type="entry name" value="NADH-ubiquinone oxidoreductase 51kDa subunit"/>
    <property type="match status" value="1"/>
</dbReference>
<keyword evidence="3" id="KW-0479">Metal-binding</keyword>
<dbReference type="InterPro" id="IPR001949">
    <property type="entry name" value="NADH-UbQ_OxRdtase_51kDa_CS"/>
</dbReference>
<dbReference type="Pfam" id="PF01257">
    <property type="entry name" value="2Fe-2S_thioredx"/>
    <property type="match status" value="1"/>
</dbReference>
<dbReference type="GO" id="GO:0051539">
    <property type="term" value="F:4 iron, 4 sulfur cluster binding"/>
    <property type="evidence" value="ECO:0007669"/>
    <property type="project" value="UniProtKB-KW"/>
</dbReference>
<evidence type="ECO:0000256" key="5">
    <source>
        <dbReference type="ARBA" id="ARBA00023014"/>
    </source>
</evidence>
<dbReference type="GO" id="GO:0047985">
    <property type="term" value="F:hydrogen dehydrogenase activity"/>
    <property type="evidence" value="ECO:0007669"/>
    <property type="project" value="UniProtKB-EC"/>
</dbReference>
<dbReference type="PANTHER" id="PTHR43578">
    <property type="entry name" value="NADH-QUINONE OXIDOREDUCTASE SUBUNIT F"/>
    <property type="match status" value="1"/>
</dbReference>
<dbReference type="InterPro" id="IPR037225">
    <property type="entry name" value="Nuo51_FMN-bd_sf"/>
</dbReference>
<dbReference type="SUPFAM" id="SSF142019">
    <property type="entry name" value="Nqo1 FMN-binding domain-like"/>
    <property type="match status" value="1"/>
</dbReference>
<keyword evidence="5" id="KW-0411">Iron-sulfur</keyword>
<keyword evidence="7" id="KW-0371">Homeobox</keyword>
<dbReference type="GO" id="GO:0003677">
    <property type="term" value="F:DNA binding"/>
    <property type="evidence" value="ECO:0007669"/>
    <property type="project" value="UniProtKB-KW"/>
</dbReference>
<keyword evidence="2" id="KW-0004">4Fe-4S</keyword>
<dbReference type="GO" id="GO:0008137">
    <property type="term" value="F:NADH dehydrogenase (ubiquinone) activity"/>
    <property type="evidence" value="ECO:0007669"/>
    <property type="project" value="InterPro"/>
</dbReference>
<dbReference type="SUPFAM" id="SSF142984">
    <property type="entry name" value="Nqo1 middle domain-like"/>
    <property type="match status" value="1"/>
</dbReference>
<keyword evidence="4" id="KW-0408">Iron</keyword>
<dbReference type="Gene3D" id="3.10.20.600">
    <property type="match status" value="1"/>
</dbReference>
<dbReference type="InterPro" id="IPR019575">
    <property type="entry name" value="Nuop51_4Fe4S-bd"/>
</dbReference>
<evidence type="ECO:0000256" key="4">
    <source>
        <dbReference type="ARBA" id="ARBA00023004"/>
    </source>
</evidence>
<proteinExistence type="inferred from homology"/>
<dbReference type="Pfam" id="PF01512">
    <property type="entry name" value="Complex1_51K"/>
    <property type="match status" value="1"/>
</dbReference>
<comment type="similarity">
    <text evidence="1">Belongs to the complex I 51 kDa subunit family.</text>
</comment>
<dbReference type="GO" id="GO:0010181">
    <property type="term" value="F:FMN binding"/>
    <property type="evidence" value="ECO:0007669"/>
    <property type="project" value="InterPro"/>
</dbReference>
<dbReference type="SUPFAM" id="SSF140490">
    <property type="entry name" value="Nqo1C-terminal domain-like"/>
    <property type="match status" value="1"/>
</dbReference>
<dbReference type="InterPro" id="IPR036249">
    <property type="entry name" value="Thioredoxin-like_sf"/>
</dbReference>
<evidence type="ECO:0000313" key="7">
    <source>
        <dbReference type="EMBL" id="OIR05708.1"/>
    </source>
</evidence>
<comment type="caution">
    <text evidence="7">The sequence shown here is derived from an EMBL/GenBank/DDBJ whole genome shotgun (WGS) entry which is preliminary data.</text>
</comment>
<evidence type="ECO:0000256" key="3">
    <source>
        <dbReference type="ARBA" id="ARBA00022723"/>
    </source>
</evidence>
<dbReference type="SMART" id="SM00928">
    <property type="entry name" value="NADH_4Fe-4S"/>
    <property type="match status" value="1"/>
</dbReference>
<gene>
    <name evidence="7" type="primary">hoxF_2</name>
    <name evidence="7" type="ORF">GALL_121430</name>
</gene>
<dbReference type="InterPro" id="IPR011538">
    <property type="entry name" value="Nuo51_FMN-bd"/>
</dbReference>
<dbReference type="InterPro" id="IPR037207">
    <property type="entry name" value="Nuop51_4Fe4S-bd_sf"/>
</dbReference>
<dbReference type="Gene3D" id="1.10.10.1590">
    <property type="entry name" value="NADH-quinone oxidoreductase subunit E"/>
    <property type="match status" value="1"/>
</dbReference>
<reference evidence="7" key="1">
    <citation type="submission" date="2016-10" db="EMBL/GenBank/DDBJ databases">
        <title>Sequence of Gallionella enrichment culture.</title>
        <authorList>
            <person name="Poehlein A."/>
            <person name="Muehling M."/>
            <person name="Daniel R."/>
        </authorList>
    </citation>
    <scope>NUCLEOTIDE SEQUENCE</scope>
</reference>
<protein>
    <submittedName>
        <fullName evidence="7">NAD-reducing hydrogenase HoxS subunit alpha</fullName>
        <ecNumber evidence="7">1.12.1.2</ecNumber>
    </submittedName>
</protein>
<keyword evidence="7" id="KW-0560">Oxidoreductase</keyword>
<dbReference type="Gene3D" id="3.40.30.10">
    <property type="entry name" value="Glutaredoxin"/>
    <property type="match status" value="1"/>
</dbReference>
<dbReference type="PANTHER" id="PTHR43578:SF3">
    <property type="entry name" value="NADH-QUINONE OXIDOREDUCTASE SUBUNIT F"/>
    <property type="match status" value="1"/>
</dbReference>
<name>A0A1J5SVS7_9ZZZZ</name>
<dbReference type="AlphaFoldDB" id="A0A1J5SVS7"/>
<sequence>MLNKLWELQINNNAISDKDIDDLSQQYQISKVEVEGVVSFYHFFHRKPTGKFTIYLNNSIVSEMKGFQRVKEAFERETKTSFGTVDRTGNFGLFLTPCIGLSDQEPAALINFYPFTNLNSIKVKEIIHALLNGSDPSQICDAPTSNIYTPLDNKTVFFKEFPEGKALKNAEKMGPSGVIDSLKRSELAGRGGANFPTHIKWNLAKSQEVKPKYVICNADEGEPGTFKDRVLISTNSKALIEGMLICGYTIGATEGIIYLRGEYRWLEPALNKAIDNFRRNGLLGKDCGNIRGFDFDIRIQIGAGSYVCGEETALLESLEGKRGEPRTKWFFPVERGFMQHPTVINNVETFCAVAHILEMGDEEYCKLGIPGSPGTKLISVSGDCKLPGIYEIEWGMTVAELLELCGAQDSFYIQVSGPSGECISMKEKYRRISMLDLLGNKDIRCGGSFMIFNSQRDLGKILLNFSSFFKSESCGICTPCRAGNFIVQRKLEKLMNGLANKNDLEDLKNWGTIIKNTSRCGLGKTSTNSLIFAMDKFKEYFNNKLDKDFNGLNFKFDMEAALEDYEKFNEP</sequence>
<evidence type="ECO:0000256" key="2">
    <source>
        <dbReference type="ARBA" id="ARBA00022485"/>
    </source>
</evidence>
<dbReference type="EC" id="1.12.1.2" evidence="7"/>
<feature type="domain" description="NADH-ubiquinone oxidoreductase 51kDa subunit iron-sulphur binding" evidence="6">
    <location>
        <begin position="459"/>
        <end position="504"/>
    </location>
</feature>
<dbReference type="PROSITE" id="PS00645">
    <property type="entry name" value="COMPLEX1_51K_2"/>
    <property type="match status" value="1"/>
</dbReference>
<dbReference type="Pfam" id="PF10589">
    <property type="entry name" value="NADH_4Fe-4S"/>
    <property type="match status" value="1"/>
</dbReference>
<dbReference type="EMBL" id="MLJW01000048">
    <property type="protein sequence ID" value="OIR05708.1"/>
    <property type="molecule type" value="Genomic_DNA"/>
</dbReference>
<dbReference type="SUPFAM" id="SSF52833">
    <property type="entry name" value="Thioredoxin-like"/>
    <property type="match status" value="1"/>
</dbReference>
<organism evidence="7">
    <name type="scientific">mine drainage metagenome</name>
    <dbReference type="NCBI Taxonomy" id="410659"/>
    <lineage>
        <taxon>unclassified sequences</taxon>
        <taxon>metagenomes</taxon>
        <taxon>ecological metagenomes</taxon>
    </lineage>
</organism>
<dbReference type="GO" id="GO:0046872">
    <property type="term" value="F:metal ion binding"/>
    <property type="evidence" value="ECO:0007669"/>
    <property type="project" value="UniProtKB-KW"/>
</dbReference>